<dbReference type="EMBL" id="BQKI01000081">
    <property type="protein sequence ID" value="GJN28835.1"/>
    <property type="molecule type" value="Genomic_DNA"/>
</dbReference>
<organism evidence="3 4">
    <name type="scientific">Eleusine coracana subsp. coracana</name>
    <dbReference type="NCBI Taxonomy" id="191504"/>
    <lineage>
        <taxon>Eukaryota</taxon>
        <taxon>Viridiplantae</taxon>
        <taxon>Streptophyta</taxon>
        <taxon>Embryophyta</taxon>
        <taxon>Tracheophyta</taxon>
        <taxon>Spermatophyta</taxon>
        <taxon>Magnoliopsida</taxon>
        <taxon>Liliopsida</taxon>
        <taxon>Poales</taxon>
        <taxon>Poaceae</taxon>
        <taxon>PACMAD clade</taxon>
        <taxon>Chloridoideae</taxon>
        <taxon>Cynodonteae</taxon>
        <taxon>Eleusininae</taxon>
        <taxon>Eleusine</taxon>
    </lineage>
</organism>
<dbReference type="InterPro" id="IPR055302">
    <property type="entry name" value="F-box_dom-containing"/>
</dbReference>
<accession>A0AAV5F1L7</accession>
<proteinExistence type="predicted"/>
<dbReference type="InterPro" id="IPR032675">
    <property type="entry name" value="LRR_dom_sf"/>
</dbReference>
<dbReference type="InterPro" id="IPR053781">
    <property type="entry name" value="F-box_AtFBL13-like"/>
</dbReference>
<dbReference type="InterPro" id="IPR001810">
    <property type="entry name" value="F-box_dom"/>
</dbReference>
<dbReference type="PROSITE" id="PS50181">
    <property type="entry name" value="FBOX"/>
    <property type="match status" value="1"/>
</dbReference>
<dbReference type="Pfam" id="PF24758">
    <property type="entry name" value="LRR_At5g56370"/>
    <property type="match status" value="2"/>
</dbReference>
<sequence>MDMSRWRIESIRPVRALDDQDEDTKTALMFAYESLPAPPVTPDAPLAADAADAPDDGVDRMSILPDQIMRDVISRLPVKDAVRTGALASRCRGLWRSVPLVFLDAHLIPGCKENVIWRPGIEDAHGVCNAVSAVLAAHPGPFRCVRITCCYMDTSREEIKDWLQLVADKGVHELAFINRPQPLDLPLPAALFRCTSLTRLHLGDWKFPNTTALPQSAAFPHLKELFLSLIAMKDRDLAFLLGKCPVLEVLTIIASQSDVRLCLVSRNLRCLQLIFSSIGEIVVADAPCLERLFLVDARCGGVGGKMCSRIKIGKAPKLQMLGSLEPERHELEIGNTVIEAGTKVGSSTIVPSIRVLALAVQLEVRKKVKTVPSILKCFPNIETLHIYVNICQPFCFQLFFFFCMSLKLNGPTGNVKLKFWQDACPVECIERHVKKFVIHEFKAAKIKVRSRRSRQRTSPSLPPPATTDAPLAAATSAAWSACPNDGVDRISNLPDQILQNIVSRLPAKDAVRTGALAKRWRGFWRATRLVFLDAGLIPRCRKNPTWRPGLLDTLGITNAVSDVLAAHPGPFRCVQITCCHLDLNREKIKEWMQKVASKGVQELAFINHPWPLNLPLPATLFSCKSLTSLHIGAWKFPNTAALPEGAGFPHLKELFLSLITMKDRDLAFLLGNCPVLEVLTIIASQTDVRLCLVSQSLRCLQLGMSSVGDIVVADAPRLERLLLWMTQRRRTGDNKLSRIKIGKAPNLSMLGYWHPGQHQLQFGDTVIEAGTNVSPSTIVPSVKILALDVNFDICNEVNSVPSFLKCFPNVETLHIKSLKTDKPSGKINLKFWQEACPVECVQNVKRLVIYEFQGKKNEHAFLKFMGETVKALEMVLIMLCPQSLSLSNCLDAKINPFTTVKWASEKMKMIDFGFASNPTPWNFRTAVDVSCRNPFEF</sequence>
<keyword evidence="4" id="KW-1185">Reference proteome</keyword>
<dbReference type="SUPFAM" id="SSF52058">
    <property type="entry name" value="L domain-like"/>
    <property type="match status" value="1"/>
</dbReference>
<dbReference type="SUPFAM" id="SSF52047">
    <property type="entry name" value="RNI-like"/>
    <property type="match status" value="1"/>
</dbReference>
<protein>
    <recommendedName>
        <fullName evidence="2">F-box domain-containing protein</fullName>
    </recommendedName>
</protein>
<dbReference type="Pfam" id="PF00646">
    <property type="entry name" value="F-box"/>
    <property type="match status" value="2"/>
</dbReference>
<dbReference type="Gene3D" id="3.80.10.10">
    <property type="entry name" value="Ribonuclease Inhibitor"/>
    <property type="match status" value="2"/>
</dbReference>
<dbReference type="SUPFAM" id="SSF81383">
    <property type="entry name" value="F-box domain"/>
    <property type="match status" value="2"/>
</dbReference>
<evidence type="ECO:0000256" key="1">
    <source>
        <dbReference type="SAM" id="MobiDB-lite"/>
    </source>
</evidence>
<evidence type="ECO:0000313" key="3">
    <source>
        <dbReference type="EMBL" id="GJN28835.1"/>
    </source>
</evidence>
<evidence type="ECO:0000259" key="2">
    <source>
        <dbReference type="PROSITE" id="PS50181"/>
    </source>
</evidence>
<name>A0AAV5F1L7_ELECO</name>
<reference evidence="3" key="1">
    <citation type="journal article" date="2018" name="DNA Res.">
        <title>Multiple hybrid de novo genome assembly of finger millet, an orphan allotetraploid crop.</title>
        <authorList>
            <person name="Hatakeyama M."/>
            <person name="Aluri S."/>
            <person name="Balachadran M.T."/>
            <person name="Sivarajan S.R."/>
            <person name="Patrignani A."/>
            <person name="Gruter S."/>
            <person name="Poveda L."/>
            <person name="Shimizu-Inatsugi R."/>
            <person name="Baeten J."/>
            <person name="Francoijs K.J."/>
            <person name="Nataraja K.N."/>
            <person name="Reddy Y.A.N."/>
            <person name="Phadnis S."/>
            <person name="Ravikumar R.L."/>
            <person name="Schlapbach R."/>
            <person name="Sreeman S.M."/>
            <person name="Shimizu K.K."/>
        </authorList>
    </citation>
    <scope>NUCLEOTIDE SEQUENCE</scope>
</reference>
<dbReference type="InterPro" id="IPR055411">
    <property type="entry name" value="LRR_FXL15/At3g58940/PEG3-like"/>
</dbReference>
<evidence type="ECO:0000313" key="4">
    <source>
        <dbReference type="Proteomes" id="UP001054889"/>
    </source>
</evidence>
<comment type="caution">
    <text evidence="3">The sequence shown here is derived from an EMBL/GenBank/DDBJ whole genome shotgun (WGS) entry which is preliminary data.</text>
</comment>
<dbReference type="CDD" id="cd22160">
    <property type="entry name" value="F-box_AtFBL13-like"/>
    <property type="match status" value="1"/>
</dbReference>
<feature type="region of interest" description="Disordered" evidence="1">
    <location>
        <begin position="449"/>
        <end position="469"/>
    </location>
</feature>
<gene>
    <name evidence="3" type="primary">gb17004</name>
    <name evidence="3" type="ORF">PR202_gb17004</name>
</gene>
<dbReference type="InterPro" id="IPR036047">
    <property type="entry name" value="F-box-like_dom_sf"/>
</dbReference>
<dbReference type="PANTHER" id="PTHR32141:SF181">
    <property type="entry name" value="F-BOX DOMAIN-CONTAINING PROTEIN"/>
    <property type="match status" value="1"/>
</dbReference>
<reference evidence="3" key="2">
    <citation type="submission" date="2021-12" db="EMBL/GenBank/DDBJ databases">
        <title>Resequencing data analysis of finger millet.</title>
        <authorList>
            <person name="Hatakeyama M."/>
            <person name="Aluri S."/>
            <person name="Balachadran M.T."/>
            <person name="Sivarajan S.R."/>
            <person name="Poveda L."/>
            <person name="Shimizu-Inatsugi R."/>
            <person name="Schlapbach R."/>
            <person name="Sreeman S.M."/>
            <person name="Shimizu K.K."/>
        </authorList>
    </citation>
    <scope>NUCLEOTIDE SEQUENCE</scope>
</reference>
<dbReference type="PANTHER" id="PTHR32141">
    <property type="match status" value="1"/>
</dbReference>
<dbReference type="AlphaFoldDB" id="A0AAV5F1L7"/>
<dbReference type="SMART" id="SM00256">
    <property type="entry name" value="FBOX"/>
    <property type="match status" value="2"/>
</dbReference>
<dbReference type="Proteomes" id="UP001054889">
    <property type="component" value="Unassembled WGS sequence"/>
</dbReference>
<feature type="domain" description="F-box" evidence="2">
    <location>
        <begin position="487"/>
        <end position="534"/>
    </location>
</feature>